<comment type="caution">
    <text evidence="3">The sequence shown here is derived from an EMBL/GenBank/DDBJ whole genome shotgun (WGS) entry which is preliminary data.</text>
</comment>
<keyword evidence="1" id="KW-1133">Transmembrane helix</keyword>
<dbReference type="InterPro" id="IPR025285">
    <property type="entry name" value="DUF4145"/>
</dbReference>
<reference evidence="3 4" key="1">
    <citation type="journal article" date="2024" name="ISME J.">
        <title>Tailless and filamentous prophages are predominant in marine Vibrio.</title>
        <authorList>
            <person name="Steensen K."/>
            <person name="Seneca J."/>
            <person name="Bartlau N."/>
            <person name="Yu X.A."/>
            <person name="Hussain F.A."/>
            <person name="Polz M.F."/>
        </authorList>
    </citation>
    <scope>NUCLEOTIDE SEQUENCE [LARGE SCALE GENOMIC DNA]</scope>
    <source>
        <strain evidence="3 4">10N.222.51.A1</strain>
    </source>
</reference>
<keyword evidence="4" id="KW-1185">Reference proteome</keyword>
<dbReference type="Proteomes" id="UP001570417">
    <property type="component" value="Unassembled WGS sequence"/>
</dbReference>
<evidence type="ECO:0000313" key="3">
    <source>
        <dbReference type="EMBL" id="MFA0570703.1"/>
    </source>
</evidence>
<accession>A0ABV4NH60</accession>
<feature type="transmembrane region" description="Helical" evidence="1">
    <location>
        <begin position="115"/>
        <end position="136"/>
    </location>
</feature>
<feature type="transmembrane region" description="Helical" evidence="1">
    <location>
        <begin position="9"/>
        <end position="26"/>
    </location>
</feature>
<dbReference type="RefSeq" id="WP_372268378.1">
    <property type="nucleotide sequence ID" value="NZ_JBFRUW010000111.1"/>
</dbReference>
<feature type="domain" description="DUF4145" evidence="2">
    <location>
        <begin position="187"/>
        <end position="251"/>
    </location>
</feature>
<sequence>MDDFFKTKVGFTVGLLAAIFAIKPLIDANQDFGFIIANIEITVEQAYLFSTALLGLAVYFISLQFASSKHVSILDKLSNFCYSAALIVPILFLVLWAVSKLIPVISKYSHAIPEYVIGAIMGGASSILSSVIYNVLSKGIRDKFQSAQRAEEQKQEVETLKRAKELYDSGMYDLSVLDASKVIESTIRRMLADRGVDSAKVNMHKLIEQSKEAKLLPEKYAQLLHEIRVKRNQSVHLEDAVTENDAKRVLSLSQELLLKLDLREGTTGTSAFTWLSKNQSNVLSIFKSRDIKKSYKPLAQLKQAWLDRDGAVWIELGVFFESALTYVPEAIVTYFTEDAEYFESWLQQAEAQLFTDFLGNVQGLEESKELMLQSMRNVKSSDSKENKVIDEIIDMLVNARIHTVQ</sequence>
<feature type="transmembrane region" description="Helical" evidence="1">
    <location>
        <begin position="46"/>
        <end position="67"/>
    </location>
</feature>
<name>A0ABV4NH60_9VIBR</name>
<dbReference type="Gene3D" id="1.20.120.330">
    <property type="entry name" value="Nucleotidyltransferases domain 2"/>
    <property type="match status" value="1"/>
</dbReference>
<evidence type="ECO:0000259" key="2">
    <source>
        <dbReference type="Pfam" id="PF13643"/>
    </source>
</evidence>
<dbReference type="EMBL" id="JBFRUW010000111">
    <property type="protein sequence ID" value="MFA0570703.1"/>
    <property type="molecule type" value="Genomic_DNA"/>
</dbReference>
<organism evidence="3 4">
    <name type="scientific">Vibrio gallaecicus</name>
    <dbReference type="NCBI Taxonomy" id="552386"/>
    <lineage>
        <taxon>Bacteria</taxon>
        <taxon>Pseudomonadati</taxon>
        <taxon>Pseudomonadota</taxon>
        <taxon>Gammaproteobacteria</taxon>
        <taxon>Vibrionales</taxon>
        <taxon>Vibrionaceae</taxon>
        <taxon>Vibrio</taxon>
    </lineage>
</organism>
<gene>
    <name evidence="3" type="ORF">AB4566_20825</name>
</gene>
<feature type="transmembrane region" description="Helical" evidence="1">
    <location>
        <begin position="79"/>
        <end position="99"/>
    </location>
</feature>
<keyword evidence="1" id="KW-0812">Transmembrane</keyword>
<keyword evidence="1" id="KW-0472">Membrane</keyword>
<evidence type="ECO:0000313" key="4">
    <source>
        <dbReference type="Proteomes" id="UP001570417"/>
    </source>
</evidence>
<protein>
    <submittedName>
        <fullName evidence="3">DUF4145 domain-containing protein</fullName>
    </submittedName>
</protein>
<proteinExistence type="predicted"/>
<evidence type="ECO:0000256" key="1">
    <source>
        <dbReference type="SAM" id="Phobius"/>
    </source>
</evidence>
<dbReference type="Pfam" id="PF13643">
    <property type="entry name" value="DUF4145"/>
    <property type="match status" value="1"/>
</dbReference>